<dbReference type="Proteomes" id="UP000296159">
    <property type="component" value="Unassembled WGS sequence"/>
</dbReference>
<proteinExistence type="inferred from homology"/>
<dbReference type="GO" id="GO:0043565">
    <property type="term" value="F:sequence-specific DNA binding"/>
    <property type="evidence" value="ECO:0007669"/>
    <property type="project" value="TreeGrafter"/>
</dbReference>
<evidence type="ECO:0000256" key="3">
    <source>
        <dbReference type="ARBA" id="ARBA00023125"/>
    </source>
</evidence>
<evidence type="ECO:0000259" key="5">
    <source>
        <dbReference type="PROSITE" id="PS50931"/>
    </source>
</evidence>
<dbReference type="PROSITE" id="PS50931">
    <property type="entry name" value="HTH_LYSR"/>
    <property type="match status" value="1"/>
</dbReference>
<dbReference type="InterPro" id="IPR036390">
    <property type="entry name" value="WH_DNA-bd_sf"/>
</dbReference>
<keyword evidence="2" id="KW-0805">Transcription regulation</keyword>
<comment type="similarity">
    <text evidence="1">Belongs to the LysR transcriptional regulatory family.</text>
</comment>
<dbReference type="Gene3D" id="3.40.190.290">
    <property type="match status" value="1"/>
</dbReference>
<dbReference type="PANTHER" id="PTHR30537:SF5">
    <property type="entry name" value="HTH-TYPE TRANSCRIPTIONAL ACTIVATOR TTDR-RELATED"/>
    <property type="match status" value="1"/>
</dbReference>
<evidence type="ECO:0000313" key="6">
    <source>
        <dbReference type="EMBL" id="PWC16407.1"/>
    </source>
</evidence>
<evidence type="ECO:0000256" key="2">
    <source>
        <dbReference type="ARBA" id="ARBA00023015"/>
    </source>
</evidence>
<dbReference type="PANTHER" id="PTHR30537">
    <property type="entry name" value="HTH-TYPE TRANSCRIPTIONAL REGULATOR"/>
    <property type="match status" value="1"/>
</dbReference>
<dbReference type="SUPFAM" id="SSF53850">
    <property type="entry name" value="Periplasmic binding protein-like II"/>
    <property type="match status" value="1"/>
</dbReference>
<dbReference type="InterPro" id="IPR058163">
    <property type="entry name" value="LysR-type_TF_proteobact-type"/>
</dbReference>
<dbReference type="GO" id="GO:0003700">
    <property type="term" value="F:DNA-binding transcription factor activity"/>
    <property type="evidence" value="ECO:0007669"/>
    <property type="project" value="InterPro"/>
</dbReference>
<dbReference type="Gene3D" id="1.10.10.10">
    <property type="entry name" value="Winged helix-like DNA-binding domain superfamily/Winged helix DNA-binding domain"/>
    <property type="match status" value="1"/>
</dbReference>
<name>A0A2U1U444_9GAMM</name>
<reference evidence="6 7" key="1">
    <citation type="submission" date="2018-04" db="EMBL/GenBank/DDBJ databases">
        <title>Brenneria corticis sp.nov.</title>
        <authorList>
            <person name="Li Y."/>
        </authorList>
    </citation>
    <scope>NUCLEOTIDE SEQUENCE [LARGE SCALE GENOMIC DNA]</scope>
    <source>
        <strain evidence="6 7">CFCC 11842</strain>
    </source>
</reference>
<sequence length="300" mass="33398">MDKLTSMKIFVKAAELGSFAAVADALGMSPQMVAKHVAALESHLGTLLINRTTRRQNLTDIGRSYYERCRVVLTEAEEADAVVLNMKATPSGIIRVNAPVTFGSYVLSPFITRYLGSYPEVQVELTLSDRIVNPIEEDFEVIIRIGELADSSMAAWPLTPYRLIACASPSYIERHGLPRVPADLHRHACLVYGHWSASMPCRWIFQKDGRKEEVRPEGRFRANDWKALMHAALEGYGVTLGPETVLNDEISKGHLIRILPGYEGPSRPMHVLVPAARKQTVKIRCFINALRTAFSPERAG</sequence>
<protein>
    <submittedName>
        <fullName evidence="6">LysR family transcriptional regulator</fullName>
    </submittedName>
</protein>
<dbReference type="InterPro" id="IPR000847">
    <property type="entry name" value="LysR_HTH_N"/>
</dbReference>
<evidence type="ECO:0000256" key="1">
    <source>
        <dbReference type="ARBA" id="ARBA00009437"/>
    </source>
</evidence>
<evidence type="ECO:0000313" key="7">
    <source>
        <dbReference type="Proteomes" id="UP000296159"/>
    </source>
</evidence>
<dbReference type="GO" id="GO:0006351">
    <property type="term" value="P:DNA-templated transcription"/>
    <property type="evidence" value="ECO:0007669"/>
    <property type="project" value="TreeGrafter"/>
</dbReference>
<dbReference type="SUPFAM" id="SSF46785">
    <property type="entry name" value="Winged helix' DNA-binding domain"/>
    <property type="match status" value="1"/>
</dbReference>
<dbReference type="InterPro" id="IPR005119">
    <property type="entry name" value="LysR_subst-bd"/>
</dbReference>
<accession>A0A2U1U444</accession>
<dbReference type="FunFam" id="1.10.10.10:FF:000001">
    <property type="entry name" value="LysR family transcriptional regulator"/>
    <property type="match status" value="1"/>
</dbReference>
<feature type="domain" description="HTH lysR-type" evidence="5">
    <location>
        <begin position="1"/>
        <end position="59"/>
    </location>
</feature>
<dbReference type="Pfam" id="PF03466">
    <property type="entry name" value="LysR_substrate"/>
    <property type="match status" value="1"/>
</dbReference>
<dbReference type="EMBL" id="QDKH01000009">
    <property type="protein sequence ID" value="PWC16407.1"/>
    <property type="molecule type" value="Genomic_DNA"/>
</dbReference>
<dbReference type="RefSeq" id="WP_136166300.1">
    <property type="nucleotide sequence ID" value="NZ_KZ819077.1"/>
</dbReference>
<organism evidence="6 7">
    <name type="scientific">Brenneria corticis</name>
    <dbReference type="NCBI Taxonomy" id="2173106"/>
    <lineage>
        <taxon>Bacteria</taxon>
        <taxon>Pseudomonadati</taxon>
        <taxon>Pseudomonadota</taxon>
        <taxon>Gammaproteobacteria</taxon>
        <taxon>Enterobacterales</taxon>
        <taxon>Pectobacteriaceae</taxon>
        <taxon>Brenneria</taxon>
    </lineage>
</organism>
<keyword evidence="7" id="KW-1185">Reference proteome</keyword>
<evidence type="ECO:0000256" key="4">
    <source>
        <dbReference type="ARBA" id="ARBA00023163"/>
    </source>
</evidence>
<dbReference type="AlphaFoldDB" id="A0A2U1U444"/>
<keyword evidence="4" id="KW-0804">Transcription</keyword>
<keyword evidence="3" id="KW-0238">DNA-binding</keyword>
<gene>
    <name evidence="6" type="ORF">DDT56_10045</name>
</gene>
<dbReference type="Pfam" id="PF00126">
    <property type="entry name" value="HTH_1"/>
    <property type="match status" value="1"/>
</dbReference>
<comment type="caution">
    <text evidence="6">The sequence shown here is derived from an EMBL/GenBank/DDBJ whole genome shotgun (WGS) entry which is preliminary data.</text>
</comment>
<dbReference type="InterPro" id="IPR036388">
    <property type="entry name" value="WH-like_DNA-bd_sf"/>
</dbReference>